<comment type="caution">
    <text evidence="2">The sequence shown here is derived from an EMBL/GenBank/DDBJ whole genome shotgun (WGS) entry which is preliminary data.</text>
</comment>
<feature type="compositionally biased region" description="Polar residues" evidence="1">
    <location>
        <begin position="46"/>
        <end position="55"/>
    </location>
</feature>
<accession>A0AAW1QHC0</accession>
<dbReference type="Proteomes" id="UP001438707">
    <property type="component" value="Unassembled WGS sequence"/>
</dbReference>
<dbReference type="AlphaFoldDB" id="A0AAW1QHC0"/>
<gene>
    <name evidence="2" type="ORF">WJX74_007854</name>
</gene>
<feature type="compositionally biased region" description="Pro residues" evidence="1">
    <location>
        <begin position="172"/>
        <end position="182"/>
    </location>
</feature>
<evidence type="ECO:0000313" key="3">
    <source>
        <dbReference type="Proteomes" id="UP001438707"/>
    </source>
</evidence>
<organism evidence="2 3">
    <name type="scientific">Apatococcus lobatus</name>
    <dbReference type="NCBI Taxonomy" id="904363"/>
    <lineage>
        <taxon>Eukaryota</taxon>
        <taxon>Viridiplantae</taxon>
        <taxon>Chlorophyta</taxon>
        <taxon>core chlorophytes</taxon>
        <taxon>Trebouxiophyceae</taxon>
        <taxon>Chlorellales</taxon>
        <taxon>Chlorellaceae</taxon>
        <taxon>Apatococcus</taxon>
    </lineage>
</organism>
<dbReference type="EMBL" id="JALJOS010000045">
    <property type="protein sequence ID" value="KAK9820693.1"/>
    <property type="molecule type" value="Genomic_DNA"/>
</dbReference>
<feature type="region of interest" description="Disordered" evidence="1">
    <location>
        <begin position="24"/>
        <end position="182"/>
    </location>
</feature>
<name>A0AAW1QHC0_9CHLO</name>
<keyword evidence="3" id="KW-1185">Reference proteome</keyword>
<reference evidence="2 3" key="1">
    <citation type="journal article" date="2024" name="Nat. Commun.">
        <title>Phylogenomics reveals the evolutionary origins of lichenization in chlorophyte algae.</title>
        <authorList>
            <person name="Puginier C."/>
            <person name="Libourel C."/>
            <person name="Otte J."/>
            <person name="Skaloud P."/>
            <person name="Haon M."/>
            <person name="Grisel S."/>
            <person name="Petersen M."/>
            <person name="Berrin J.G."/>
            <person name="Delaux P.M."/>
            <person name="Dal Grande F."/>
            <person name="Keller J."/>
        </authorList>
    </citation>
    <scope>NUCLEOTIDE SEQUENCE [LARGE SCALE GENOMIC DNA]</scope>
    <source>
        <strain evidence="2 3">SAG 2145</strain>
    </source>
</reference>
<feature type="compositionally biased region" description="Polar residues" evidence="1">
    <location>
        <begin position="24"/>
        <end position="33"/>
    </location>
</feature>
<evidence type="ECO:0000256" key="1">
    <source>
        <dbReference type="SAM" id="MobiDB-lite"/>
    </source>
</evidence>
<evidence type="ECO:0000313" key="2">
    <source>
        <dbReference type="EMBL" id="KAK9820693.1"/>
    </source>
</evidence>
<feature type="compositionally biased region" description="Basic and acidic residues" evidence="1">
    <location>
        <begin position="77"/>
        <end position="92"/>
    </location>
</feature>
<feature type="compositionally biased region" description="Basic and acidic residues" evidence="1">
    <location>
        <begin position="115"/>
        <end position="131"/>
    </location>
</feature>
<protein>
    <submittedName>
        <fullName evidence="2">Uncharacterized protein</fullName>
    </submittedName>
</protein>
<sequence length="182" mass="19244">MQRTALSELLQVFRSCPLAYSRRTSLTSTNTASRPGAGQLIGAAQFHTTSSSSYPTDREYLPGEVPEGTPGSDSAEEPGKHVEVGGASKEEDLPQGQEDGSAKRSPGHKLPPGPHPDRGNEKPEEGRKPDLPDDLTQENIKPEGDGGDVMKPAGNSADTDSNRQAGMGQAPDAPPSPQYEKK</sequence>
<proteinExistence type="predicted"/>